<dbReference type="AlphaFoldDB" id="A0A399T5J3"/>
<proteinExistence type="predicted"/>
<evidence type="ECO:0000256" key="2">
    <source>
        <dbReference type="SAM" id="MobiDB-lite"/>
    </source>
</evidence>
<comment type="caution">
    <text evidence="4">The sequence shown here is derived from an EMBL/GenBank/DDBJ whole genome shotgun (WGS) entry which is preliminary data.</text>
</comment>
<organism evidence="4 5">
    <name type="scientific">Maribellus luteus</name>
    <dbReference type="NCBI Taxonomy" id="2305463"/>
    <lineage>
        <taxon>Bacteria</taxon>
        <taxon>Pseudomonadati</taxon>
        <taxon>Bacteroidota</taxon>
        <taxon>Bacteroidia</taxon>
        <taxon>Marinilabiliales</taxon>
        <taxon>Prolixibacteraceae</taxon>
        <taxon>Maribellus</taxon>
    </lineage>
</organism>
<name>A0A399T5J3_9BACT</name>
<feature type="region of interest" description="Disordered" evidence="2">
    <location>
        <begin position="605"/>
        <end position="650"/>
    </location>
</feature>
<evidence type="ECO:0000256" key="1">
    <source>
        <dbReference type="ARBA" id="ARBA00022729"/>
    </source>
</evidence>
<dbReference type="InterPro" id="IPR032812">
    <property type="entry name" value="SbsA_Ig"/>
</dbReference>
<gene>
    <name evidence="4" type="ORF">D1614_07810</name>
</gene>
<reference evidence="4 5" key="1">
    <citation type="submission" date="2018-08" db="EMBL/GenBank/DDBJ databases">
        <title>Pallidiluteibacterium maritimus gen. nov., sp. nov., isolated from coastal sediment.</title>
        <authorList>
            <person name="Zhou L.Y."/>
        </authorList>
    </citation>
    <scope>NUCLEOTIDE SEQUENCE [LARGE SCALE GENOMIC DNA]</scope>
    <source>
        <strain evidence="4 5">XSD2</strain>
    </source>
</reference>
<evidence type="ECO:0000313" key="5">
    <source>
        <dbReference type="Proteomes" id="UP000265926"/>
    </source>
</evidence>
<evidence type="ECO:0000259" key="3">
    <source>
        <dbReference type="Pfam" id="PF13205"/>
    </source>
</evidence>
<dbReference type="PROSITE" id="PS51257">
    <property type="entry name" value="PROKAR_LIPOPROTEIN"/>
    <property type="match status" value="1"/>
</dbReference>
<accession>A0A399T5J3</accession>
<evidence type="ECO:0000313" key="4">
    <source>
        <dbReference type="EMBL" id="RIJ49437.1"/>
    </source>
</evidence>
<keyword evidence="5" id="KW-1185">Reference proteome</keyword>
<keyword evidence="1" id="KW-0732">Signal</keyword>
<feature type="domain" description="SbsA Ig-like" evidence="3">
    <location>
        <begin position="36"/>
        <end position="135"/>
    </location>
</feature>
<dbReference type="Proteomes" id="UP000265926">
    <property type="component" value="Unassembled WGS sequence"/>
</dbReference>
<feature type="compositionally biased region" description="Gly residues" evidence="2">
    <location>
        <begin position="634"/>
        <end position="650"/>
    </location>
</feature>
<feature type="compositionally biased region" description="Basic and acidic residues" evidence="2">
    <location>
        <begin position="605"/>
        <end position="626"/>
    </location>
</feature>
<dbReference type="Pfam" id="PF13205">
    <property type="entry name" value="Big_5"/>
    <property type="match status" value="1"/>
</dbReference>
<sequence>MKLKGKIPLIMIAGLAWVVIISSCANIGMPEGGPRDTVPPVLLETNPEFKALNYKGKDVRFTFNEYIMPDQISESLVISPPLKKRPIIRTKSKTLIVQFNEGLKDSATYSLDFKDAIVDNNEKNPMENLRFSFSTGPVYDSLRVAGRVVNAFNMEPIEKGLVLLQSNLHDSAVFKVIPDYIAKTDEDGLFMIDNIAPGSYHLFSINDQNNNMLYDEGGEEIAFHSEVVVPRAEFHESKDTVTDAIDSLLILGHTHFYPHPIYLNYFIEDIFEQYIDKSERSSEYKCSFLFNESVEDTFNVRLLDHDVSNWYQMEYNQNMDSIVLWITDTTLAKKDSLYMELSYFMLDSMAQPYVFHDTLLMRYTKPVVDSKKKKKKGDEVEEPVPVPQFNWSANISSTMELNGVIRIEAPAPVASFDSTKVVLYLSEDTLKTPLKIQFRKDPKAWRTYNILYDWEPETKYTFSIDSAACWDVYGISSMKLSKSFQAREEDYYGSIVFDFSNVPGPMIVQLLKNNKEESVLRQVLFDKDGEVTFDLLPPEKYKVKIIYDSNGNGKWDGGSYQDKIQPELVSYLNELIKLRSNWSEKRIWDLTPDPEYVKKIIDQEAEEQKRKAEEEKARKEQEKDRNNSNFRPGNAGGVGGGRNPIRGAGF</sequence>
<dbReference type="EMBL" id="QWGR01000003">
    <property type="protein sequence ID" value="RIJ49437.1"/>
    <property type="molecule type" value="Genomic_DNA"/>
</dbReference>
<dbReference type="RefSeq" id="WP_119437324.1">
    <property type="nucleotide sequence ID" value="NZ_QWGR01000003.1"/>
</dbReference>
<protein>
    <recommendedName>
        <fullName evidence="3">SbsA Ig-like domain-containing protein</fullName>
    </recommendedName>
</protein>
<dbReference type="OrthoDB" id="9809989at2"/>